<feature type="compositionally biased region" description="Basic and acidic residues" evidence="1">
    <location>
        <begin position="115"/>
        <end position="132"/>
    </location>
</feature>
<sequence length="132" mass="15894">MNRLLDRLFGCAKTLFRVDSNVSKSSTTTGISTTTRRLCARDAPRQLRLQQLRWPPMLRPRCRIFQYADYRTRRWIKEMTSQPKTSLPSDKSSSRTKKMQESWRTPQTQHFRQLRQQEEKKKIFRAETRTKE</sequence>
<feature type="compositionally biased region" description="Polar residues" evidence="1">
    <location>
        <begin position="79"/>
        <end position="91"/>
    </location>
</feature>
<evidence type="ECO:0000313" key="2">
    <source>
        <dbReference type="Proteomes" id="UP000025227"/>
    </source>
</evidence>
<organism evidence="2 3">
    <name type="scientific">Haemonchus contortus</name>
    <name type="common">Barber pole worm</name>
    <dbReference type="NCBI Taxonomy" id="6289"/>
    <lineage>
        <taxon>Eukaryota</taxon>
        <taxon>Metazoa</taxon>
        <taxon>Ecdysozoa</taxon>
        <taxon>Nematoda</taxon>
        <taxon>Chromadorea</taxon>
        <taxon>Rhabditida</taxon>
        <taxon>Rhabditina</taxon>
        <taxon>Rhabditomorpha</taxon>
        <taxon>Strongyloidea</taxon>
        <taxon>Trichostrongylidae</taxon>
        <taxon>Haemonchus</taxon>
    </lineage>
</organism>
<proteinExistence type="predicted"/>
<feature type="region of interest" description="Disordered" evidence="1">
    <location>
        <begin position="78"/>
        <end position="132"/>
    </location>
</feature>
<evidence type="ECO:0000256" key="1">
    <source>
        <dbReference type="SAM" id="MobiDB-lite"/>
    </source>
</evidence>
<dbReference type="WBParaSite" id="HCON_00087210-00001">
    <property type="protein sequence ID" value="HCON_00087210-00001"/>
    <property type="gene ID" value="HCON_00087210"/>
</dbReference>
<accession>A0A7I4YFM5</accession>
<feature type="compositionally biased region" description="Polar residues" evidence="1">
    <location>
        <begin position="102"/>
        <end position="111"/>
    </location>
</feature>
<dbReference type="Proteomes" id="UP000025227">
    <property type="component" value="Unplaced"/>
</dbReference>
<evidence type="ECO:0000313" key="3">
    <source>
        <dbReference type="WBParaSite" id="HCON_00087210-00001"/>
    </source>
</evidence>
<reference evidence="3" key="1">
    <citation type="submission" date="2020-12" db="UniProtKB">
        <authorList>
            <consortium name="WormBaseParasite"/>
        </authorList>
    </citation>
    <scope>IDENTIFICATION</scope>
    <source>
        <strain evidence="3">MHco3</strain>
    </source>
</reference>
<dbReference type="AlphaFoldDB" id="A0A7I4YFM5"/>
<keyword evidence="2" id="KW-1185">Reference proteome</keyword>
<protein>
    <submittedName>
        <fullName evidence="3">Uncharacterized protein</fullName>
    </submittedName>
</protein>
<name>A0A7I4YFM5_HAECO</name>